<comment type="caution">
    <text evidence="1">The sequence shown here is derived from an EMBL/GenBank/DDBJ whole genome shotgun (WGS) entry which is preliminary data.</text>
</comment>
<accession>A0A8T0IXP8</accession>
<evidence type="ECO:0000313" key="1">
    <source>
        <dbReference type="EMBL" id="KAG0588514.1"/>
    </source>
</evidence>
<dbReference type="EMBL" id="CM026422">
    <property type="protein sequence ID" value="KAG0588514.1"/>
    <property type="molecule type" value="Genomic_DNA"/>
</dbReference>
<keyword evidence="2" id="KW-1185">Reference proteome</keyword>
<protein>
    <submittedName>
        <fullName evidence="1">Uncharacterized protein</fullName>
    </submittedName>
</protein>
<reference evidence="1" key="1">
    <citation type="submission" date="2020-06" db="EMBL/GenBank/DDBJ databases">
        <title>WGS assembly of Ceratodon purpureus strain R40.</title>
        <authorList>
            <person name="Carey S.B."/>
            <person name="Jenkins J."/>
            <person name="Shu S."/>
            <person name="Lovell J.T."/>
            <person name="Sreedasyam A."/>
            <person name="Maumus F."/>
            <person name="Tiley G.P."/>
            <person name="Fernandez-Pozo N."/>
            <person name="Barry K."/>
            <person name="Chen C."/>
            <person name="Wang M."/>
            <person name="Lipzen A."/>
            <person name="Daum C."/>
            <person name="Saski C.A."/>
            <person name="Payton A.C."/>
            <person name="Mcbreen J.C."/>
            <person name="Conrad R.E."/>
            <person name="Kollar L.M."/>
            <person name="Olsson S."/>
            <person name="Huttunen S."/>
            <person name="Landis J.B."/>
            <person name="Wickett N.J."/>
            <person name="Johnson M.G."/>
            <person name="Rensing S.A."/>
            <person name="Grimwood J."/>
            <person name="Schmutz J."/>
            <person name="Mcdaniel S.F."/>
        </authorList>
    </citation>
    <scope>NUCLEOTIDE SEQUENCE</scope>
    <source>
        <strain evidence="1">R40</strain>
    </source>
</reference>
<sequence>MGCMYCLLLQLHVYFMTLRISEVTLRFSNSAVADA</sequence>
<name>A0A8T0IXP8_CERPU</name>
<dbReference type="AlphaFoldDB" id="A0A8T0IXP8"/>
<evidence type="ECO:0000313" key="2">
    <source>
        <dbReference type="Proteomes" id="UP000822688"/>
    </source>
</evidence>
<dbReference type="Proteomes" id="UP000822688">
    <property type="component" value="Chromosome 2"/>
</dbReference>
<organism evidence="1 2">
    <name type="scientific">Ceratodon purpureus</name>
    <name type="common">Fire moss</name>
    <name type="synonym">Dicranum purpureum</name>
    <dbReference type="NCBI Taxonomy" id="3225"/>
    <lineage>
        <taxon>Eukaryota</taxon>
        <taxon>Viridiplantae</taxon>
        <taxon>Streptophyta</taxon>
        <taxon>Embryophyta</taxon>
        <taxon>Bryophyta</taxon>
        <taxon>Bryophytina</taxon>
        <taxon>Bryopsida</taxon>
        <taxon>Dicranidae</taxon>
        <taxon>Pseudoditrichales</taxon>
        <taxon>Ditrichaceae</taxon>
        <taxon>Ceratodon</taxon>
    </lineage>
</organism>
<gene>
    <name evidence="1" type="ORF">KC19_2G249000</name>
</gene>
<proteinExistence type="predicted"/>